<evidence type="ECO:0000259" key="1">
    <source>
        <dbReference type="Pfam" id="PF00394"/>
    </source>
</evidence>
<dbReference type="InterPro" id="IPR001117">
    <property type="entry name" value="Cu-oxidase_2nd"/>
</dbReference>
<protein>
    <recommendedName>
        <fullName evidence="1">Plastocyanin-like domain-containing protein</fullName>
    </recommendedName>
</protein>
<sequence length="87" mass="9553">MILMSCRVKFNIKNPSTGVSTNVSLSLFTVESGRRYRFRIISAFSTVCLAEIKIGNHSMQIIATDGENVQPVPVDAITMASGNIYLK</sequence>
<dbReference type="EMBL" id="GL763534">
    <property type="protein sequence ID" value="EFZ19512.1"/>
    <property type="molecule type" value="Genomic_DNA"/>
</dbReference>
<proteinExistence type="predicted"/>
<gene>
    <name evidence="2" type="ORF">SINV_12651</name>
</gene>
<dbReference type="OMA" id="ILMSCRV"/>
<dbReference type="InterPro" id="IPR008972">
    <property type="entry name" value="Cupredoxin"/>
</dbReference>
<dbReference type="SUPFAM" id="SSF49503">
    <property type="entry name" value="Cupredoxins"/>
    <property type="match status" value="1"/>
</dbReference>
<accession>E9IIU4</accession>
<feature type="domain" description="Plastocyanin-like" evidence="1">
    <location>
        <begin position="19"/>
        <end position="85"/>
    </location>
</feature>
<reference evidence="2" key="1">
    <citation type="journal article" date="2011" name="Proc. Natl. Acad. Sci. U.S.A.">
        <title>The genome of the fire ant Solenopsis invicta.</title>
        <authorList>
            <person name="Wurm Y."/>
            <person name="Wang J."/>
            <person name="Riba-Grognuz O."/>
            <person name="Corona M."/>
            <person name="Nygaard S."/>
            <person name="Hunt B.G."/>
            <person name="Ingram K.K."/>
            <person name="Falquet L."/>
            <person name="Nipitwattanaphon M."/>
            <person name="Gotzek D."/>
            <person name="Dijkstra M.B."/>
            <person name="Oettler J."/>
            <person name="Comtesse F."/>
            <person name="Shih C.J."/>
            <person name="Wu W.J."/>
            <person name="Yang C.C."/>
            <person name="Thomas J."/>
            <person name="Beaudoing E."/>
            <person name="Pradervand S."/>
            <person name="Flegel V."/>
            <person name="Cook E.D."/>
            <person name="Fabbretti R."/>
            <person name="Stockinger H."/>
            <person name="Long L."/>
            <person name="Farmerie W.G."/>
            <person name="Oakey J."/>
            <person name="Boomsma J.J."/>
            <person name="Pamilo P."/>
            <person name="Yi S.V."/>
            <person name="Heinze J."/>
            <person name="Goodisman M.A."/>
            <person name="Farinelli L."/>
            <person name="Harshman K."/>
            <person name="Hulo N."/>
            <person name="Cerutti L."/>
            <person name="Xenarios I."/>
            <person name="Shoemaker D."/>
            <person name="Keller L."/>
        </authorList>
    </citation>
    <scope>NUCLEOTIDE SEQUENCE [LARGE SCALE GENOMIC DNA]</scope>
</reference>
<dbReference type="HOGENOM" id="CLU_2489804_0_0_1"/>
<organism>
    <name type="scientific">Solenopsis invicta</name>
    <name type="common">Red imported fire ant</name>
    <name type="synonym">Solenopsis wagneri</name>
    <dbReference type="NCBI Taxonomy" id="13686"/>
    <lineage>
        <taxon>Eukaryota</taxon>
        <taxon>Metazoa</taxon>
        <taxon>Ecdysozoa</taxon>
        <taxon>Arthropoda</taxon>
        <taxon>Hexapoda</taxon>
        <taxon>Insecta</taxon>
        <taxon>Pterygota</taxon>
        <taxon>Neoptera</taxon>
        <taxon>Endopterygota</taxon>
        <taxon>Hymenoptera</taxon>
        <taxon>Apocrita</taxon>
        <taxon>Aculeata</taxon>
        <taxon>Formicoidea</taxon>
        <taxon>Formicidae</taxon>
        <taxon>Myrmicinae</taxon>
        <taxon>Solenopsis</taxon>
    </lineage>
</organism>
<name>E9IIU4_SOLIN</name>
<evidence type="ECO:0000313" key="2">
    <source>
        <dbReference type="EMBL" id="EFZ19512.1"/>
    </source>
</evidence>
<dbReference type="Gene3D" id="2.60.40.420">
    <property type="entry name" value="Cupredoxins - blue copper proteins"/>
    <property type="match status" value="1"/>
</dbReference>
<feature type="non-terminal residue" evidence="2">
    <location>
        <position position="87"/>
    </location>
</feature>
<dbReference type="AlphaFoldDB" id="E9IIU4"/>
<dbReference type="Pfam" id="PF00394">
    <property type="entry name" value="Cu-oxidase"/>
    <property type="match status" value="1"/>
</dbReference>